<reference evidence="1" key="1">
    <citation type="journal article" date="2022" name="Plant J.">
        <title>Strategies of tolerance reflected in two North American maple genomes.</title>
        <authorList>
            <person name="McEvoy S.L."/>
            <person name="Sezen U.U."/>
            <person name="Trouern-Trend A."/>
            <person name="McMahon S.M."/>
            <person name="Schaberg P.G."/>
            <person name="Yang J."/>
            <person name="Wegrzyn J.L."/>
            <person name="Swenson N.G."/>
        </authorList>
    </citation>
    <scope>NUCLEOTIDE SEQUENCE</scope>
    <source>
        <strain evidence="1">NS2018</strain>
    </source>
</reference>
<evidence type="ECO:0000313" key="2">
    <source>
        <dbReference type="Proteomes" id="UP001168877"/>
    </source>
</evidence>
<dbReference type="Proteomes" id="UP001168877">
    <property type="component" value="Unassembled WGS sequence"/>
</dbReference>
<dbReference type="AlphaFoldDB" id="A0AA39SNL7"/>
<accession>A0AA39SNL7</accession>
<dbReference type="EMBL" id="JAUESC010000228">
    <property type="protein sequence ID" value="KAK0593780.1"/>
    <property type="molecule type" value="Genomic_DNA"/>
</dbReference>
<proteinExistence type="predicted"/>
<sequence>MGFSMAAVDGGGLAAKKFGGGNWRVTAGMGFSIAAVDGGGLAAEKSGDGNLGSPPVRIYVMASFVLNQLSL</sequence>
<name>A0AA39SNL7_ACESA</name>
<keyword evidence="2" id="KW-1185">Reference proteome</keyword>
<comment type="caution">
    <text evidence="1">The sequence shown here is derived from an EMBL/GenBank/DDBJ whole genome shotgun (WGS) entry which is preliminary data.</text>
</comment>
<reference evidence="1" key="2">
    <citation type="submission" date="2023-06" db="EMBL/GenBank/DDBJ databases">
        <authorList>
            <person name="Swenson N.G."/>
            <person name="Wegrzyn J.L."/>
            <person name="Mcevoy S.L."/>
        </authorList>
    </citation>
    <scope>NUCLEOTIDE SEQUENCE</scope>
    <source>
        <strain evidence="1">NS2018</strain>
        <tissue evidence="1">Leaf</tissue>
    </source>
</reference>
<evidence type="ECO:0000313" key="1">
    <source>
        <dbReference type="EMBL" id="KAK0593780.1"/>
    </source>
</evidence>
<protein>
    <submittedName>
        <fullName evidence="1">Uncharacterized protein</fullName>
    </submittedName>
</protein>
<organism evidence="1 2">
    <name type="scientific">Acer saccharum</name>
    <name type="common">Sugar maple</name>
    <dbReference type="NCBI Taxonomy" id="4024"/>
    <lineage>
        <taxon>Eukaryota</taxon>
        <taxon>Viridiplantae</taxon>
        <taxon>Streptophyta</taxon>
        <taxon>Embryophyta</taxon>
        <taxon>Tracheophyta</taxon>
        <taxon>Spermatophyta</taxon>
        <taxon>Magnoliopsida</taxon>
        <taxon>eudicotyledons</taxon>
        <taxon>Gunneridae</taxon>
        <taxon>Pentapetalae</taxon>
        <taxon>rosids</taxon>
        <taxon>malvids</taxon>
        <taxon>Sapindales</taxon>
        <taxon>Sapindaceae</taxon>
        <taxon>Hippocastanoideae</taxon>
        <taxon>Acereae</taxon>
        <taxon>Acer</taxon>
    </lineage>
</organism>
<gene>
    <name evidence="1" type="ORF">LWI29_001007</name>
</gene>